<dbReference type="Gene3D" id="2.60.40.1670">
    <property type="entry name" value="beta-sandwich domain of Sec23/24"/>
    <property type="match status" value="2"/>
</dbReference>
<dbReference type="GO" id="GO:0008270">
    <property type="term" value="F:zinc ion binding"/>
    <property type="evidence" value="ECO:0007669"/>
    <property type="project" value="InterPro"/>
</dbReference>
<dbReference type="SUPFAM" id="SSF82919">
    <property type="entry name" value="Zn-finger domain of Sec23/24"/>
    <property type="match status" value="1"/>
</dbReference>
<dbReference type="Gene3D" id="1.20.120.730">
    <property type="entry name" value="Sec23/Sec24 helical domain"/>
    <property type="match status" value="1"/>
</dbReference>
<dbReference type="InterPro" id="IPR029006">
    <property type="entry name" value="ADF-H/Gelsolin-like_dom_sf"/>
</dbReference>
<dbReference type="FunFam" id="3.40.20.10:FF:000014">
    <property type="entry name" value="Protein transport protein SEC23"/>
    <property type="match status" value="1"/>
</dbReference>
<sequence>MASDMATAAAADPEGIDGVRMTWNAWPRTKVEASKCVIPMAASISPIRSHPDIPTLPYAPLRCKTCMAALNPFCRVDFTAKIWICPFCFQRNHFPPHYAGISETNVPAELYPQYTTLQYSLSAAGAAHAPPPPPVYLFVLDTCMIEEEMGFVKSALRRAIVSLPDNALVGFISYGTQVHVHELGFSEMNKVYIFRGSKEVSKDQVLDHLGLGRRAQPGYPKGAGQQPGVVQNGVGVFPNSGVNRFLLPASDCEYTLNALLDELQTDQWPVPPGSRALRCTGVALSVAAGLLGACLPGTGARIIALVGGPCTEGPGTIVSKDLSEPVRSHKDLDKDAAPYFQKAVKFYDSLGKQLVSQGHVLDLFASALDQVGVAEMKVAVERTGGLVVLSESFGHSVFKDSFKRLFDNGEQSLGLCFKSIVGVWDGFRANLRARVRKLSNSQIRVENRDLWIPALQIWEIEVSGEQPVAEEVWWGLRRGGNLGVVIGDGGGRRGWVEESGAGGAQVGLGGIEASGDGQWRRARGGGRRWWWPTGGVASKLEGSNHSTFKIFGGTLEVYCSKDIKIQGVLGPCTSLEKKGVAVADTVIGQGNTTTWKLCSLDKNTCLTVYFDIASSERSNAPGTLNPELYLQFLTSFQNPEGQPMLRVTTVSRRWVESVVGSEELVQGFDQETAAVVMARLCSHKMEMEEGFDATRWLDRNLIRLCAKFGDYRKDDPASFTLNPCFSLFPQFMFNLRRSQFVQVFNNSPDETAYFRMLLNRECITNAAVMIQPSLISYSFNAPPSPALLDVASIAADRILLLDSYFSVVIFHGMTIAQWRNMGYQNQPEHQAFKQLLQAPHDDAEVIIRERFPVPRLVVCDQHGSQARFLLAKLNPSATYNNMNEMAAGSDVIFTDDVSLQVFFEHLQRLAVQS</sequence>
<evidence type="ECO:0000256" key="7">
    <source>
        <dbReference type="ARBA" id="ARBA00022927"/>
    </source>
</evidence>
<dbReference type="GO" id="GO:0005789">
    <property type="term" value="C:endoplasmic reticulum membrane"/>
    <property type="evidence" value="ECO:0007669"/>
    <property type="project" value="UniProtKB-SubCell"/>
</dbReference>
<dbReference type="SUPFAM" id="SSF81811">
    <property type="entry name" value="Helical domain of Sec23/24"/>
    <property type="match status" value="1"/>
</dbReference>
<dbReference type="InterPro" id="IPR006900">
    <property type="entry name" value="Sec23/24_helical_dom"/>
</dbReference>
<dbReference type="InterPro" id="IPR037364">
    <property type="entry name" value="Sec23"/>
</dbReference>
<dbReference type="InterPro" id="IPR036174">
    <property type="entry name" value="Znf_Sec23_Sec24_sf"/>
</dbReference>
<keyword evidence="2 11" id="KW-0813">Transport</keyword>
<dbReference type="Gene3D" id="2.30.30.380">
    <property type="entry name" value="Zn-finger domain of Sec23/24"/>
    <property type="match status" value="1"/>
</dbReference>
<keyword evidence="6 11" id="KW-0931">ER-Golgi transport</keyword>
<dbReference type="InterPro" id="IPR036465">
    <property type="entry name" value="vWFA_dom_sf"/>
</dbReference>
<evidence type="ECO:0000259" key="16">
    <source>
        <dbReference type="Pfam" id="PF08033"/>
    </source>
</evidence>
<dbReference type="InterPro" id="IPR006895">
    <property type="entry name" value="Znf_Sec23_Sec24"/>
</dbReference>
<keyword evidence="9 11" id="KW-0968">Cytoplasmic vesicle</keyword>
<evidence type="ECO:0000256" key="10">
    <source>
        <dbReference type="ARBA" id="ARBA00025471"/>
    </source>
</evidence>
<keyword evidence="3 11" id="KW-0479">Metal-binding</keyword>
<accession>A0A9Q1GQ49</accession>
<feature type="domain" description="Sec23/Sec24 trunk" evidence="14">
    <location>
        <begin position="131"/>
        <end position="406"/>
    </location>
</feature>
<comment type="subcellular location">
    <subcellularLocation>
        <location evidence="11">Cytoplasmic vesicle</location>
        <location evidence="11">COPII-coated vesicle membrane</location>
        <topology evidence="11">Peripheral membrane protein</topology>
        <orientation evidence="11">Cytoplasmic side</orientation>
    </subcellularLocation>
    <subcellularLocation>
        <location evidence="11">Endoplasmic reticulum membrane</location>
        <topology evidence="11">Peripheral membrane protein</topology>
        <orientation evidence="11">Cytoplasmic side</orientation>
    </subcellularLocation>
</comment>
<evidence type="ECO:0000313" key="17">
    <source>
        <dbReference type="EMBL" id="KAJ8424615.1"/>
    </source>
</evidence>
<evidence type="ECO:0000259" key="14">
    <source>
        <dbReference type="Pfam" id="PF04811"/>
    </source>
</evidence>
<evidence type="ECO:0000259" key="12">
    <source>
        <dbReference type="Pfam" id="PF00626"/>
    </source>
</evidence>
<dbReference type="Gene3D" id="3.40.20.10">
    <property type="entry name" value="Severin"/>
    <property type="match status" value="1"/>
</dbReference>
<evidence type="ECO:0000256" key="3">
    <source>
        <dbReference type="ARBA" id="ARBA00022723"/>
    </source>
</evidence>
<evidence type="ECO:0000256" key="4">
    <source>
        <dbReference type="ARBA" id="ARBA00022824"/>
    </source>
</evidence>
<comment type="function">
    <text evidence="10 11">Component of the coat protein complex II (COPII) which promotes the formation of transport vesicles from the endoplasmic reticulum (ER). The coat has two main functions, the physical deformation of the endoplasmic reticulum membrane into vesicles and the selection of cargo molecules.</text>
</comment>
<dbReference type="InterPro" id="IPR012990">
    <property type="entry name" value="Beta-sandwich_Sec23_24"/>
</dbReference>
<dbReference type="AlphaFoldDB" id="A0A9Q1GQ49"/>
<dbReference type="OrthoDB" id="10256289at2759"/>
<dbReference type="GO" id="GO:0006886">
    <property type="term" value="P:intracellular protein transport"/>
    <property type="evidence" value="ECO:0007669"/>
    <property type="project" value="InterPro"/>
</dbReference>
<dbReference type="Pfam" id="PF04815">
    <property type="entry name" value="Sec23_helical"/>
    <property type="match status" value="1"/>
</dbReference>
<dbReference type="GO" id="GO:0030127">
    <property type="term" value="C:COPII vesicle coat"/>
    <property type="evidence" value="ECO:0007669"/>
    <property type="project" value="InterPro"/>
</dbReference>
<evidence type="ECO:0000256" key="6">
    <source>
        <dbReference type="ARBA" id="ARBA00022892"/>
    </source>
</evidence>
<dbReference type="InterPro" id="IPR037550">
    <property type="entry name" value="Sec23_C"/>
</dbReference>
<dbReference type="FunFam" id="1.20.120.730:FF:000005">
    <property type="entry name" value="Protein transport protein SEC23"/>
    <property type="match status" value="1"/>
</dbReference>
<gene>
    <name evidence="17" type="ORF">Cgig2_000538</name>
</gene>
<feature type="domain" description="Zinc finger Sec23/Sec24-type" evidence="13">
    <location>
        <begin position="60"/>
        <end position="98"/>
    </location>
</feature>
<dbReference type="Pfam" id="PF00626">
    <property type="entry name" value="Gelsolin"/>
    <property type="match status" value="1"/>
</dbReference>
<dbReference type="InterPro" id="IPR036180">
    <property type="entry name" value="Gelsolin-like_dom_sf"/>
</dbReference>
<feature type="domain" description="Sec23/Sec24 helical" evidence="15">
    <location>
        <begin position="669"/>
        <end position="765"/>
    </location>
</feature>
<dbReference type="InterPro" id="IPR006896">
    <property type="entry name" value="Sec23/24_trunk_dom"/>
</dbReference>
<keyword evidence="7 11" id="KW-0653">Protein transport</keyword>
<dbReference type="FunFam" id="2.30.30.380:FF:000001">
    <property type="entry name" value="Protein transport protein SEC23"/>
    <property type="match status" value="1"/>
</dbReference>
<reference evidence="17" key="1">
    <citation type="submission" date="2022-04" db="EMBL/GenBank/DDBJ databases">
        <title>Carnegiea gigantea Genome sequencing and assembly v2.</title>
        <authorList>
            <person name="Copetti D."/>
            <person name="Sanderson M.J."/>
            <person name="Burquez A."/>
            <person name="Wojciechowski M.F."/>
        </authorList>
    </citation>
    <scope>NUCLEOTIDE SEQUENCE</scope>
    <source>
        <strain evidence="17">SGP5-SGP5p</strain>
        <tissue evidence="17">Aerial part</tissue>
    </source>
</reference>
<proteinExistence type="inferred from homology"/>
<dbReference type="Proteomes" id="UP001153076">
    <property type="component" value="Unassembled WGS sequence"/>
</dbReference>
<evidence type="ECO:0000259" key="13">
    <source>
        <dbReference type="Pfam" id="PF04810"/>
    </source>
</evidence>
<dbReference type="Gene3D" id="3.40.50.410">
    <property type="entry name" value="von Willebrand factor, type A domain"/>
    <property type="match status" value="1"/>
</dbReference>
<evidence type="ECO:0000313" key="18">
    <source>
        <dbReference type="Proteomes" id="UP001153076"/>
    </source>
</evidence>
<dbReference type="SUPFAM" id="SSF53300">
    <property type="entry name" value="vWA-like"/>
    <property type="match status" value="1"/>
</dbReference>
<evidence type="ECO:0000259" key="15">
    <source>
        <dbReference type="Pfam" id="PF04815"/>
    </source>
</evidence>
<evidence type="ECO:0000256" key="9">
    <source>
        <dbReference type="ARBA" id="ARBA00023329"/>
    </source>
</evidence>
<name>A0A9Q1GQ49_9CARY</name>
<dbReference type="Pfam" id="PF08033">
    <property type="entry name" value="Sec23_BS"/>
    <property type="match status" value="1"/>
</dbReference>
<dbReference type="InterPro" id="IPR036175">
    <property type="entry name" value="Sec23/24_helical_dom_sf"/>
</dbReference>
<evidence type="ECO:0000256" key="1">
    <source>
        <dbReference type="ARBA" id="ARBA00009210"/>
    </source>
</evidence>
<feature type="domain" description="Gelsolin-like" evidence="12">
    <location>
        <begin position="782"/>
        <end position="869"/>
    </location>
</feature>
<comment type="similarity">
    <text evidence="1 11">Belongs to the SEC23/SEC24 family. SEC23 subfamily.</text>
</comment>
<keyword evidence="8 11" id="KW-0472">Membrane</keyword>
<evidence type="ECO:0000256" key="11">
    <source>
        <dbReference type="RuleBase" id="RU365030"/>
    </source>
</evidence>
<keyword evidence="5 11" id="KW-0862">Zinc</keyword>
<evidence type="ECO:0000256" key="2">
    <source>
        <dbReference type="ARBA" id="ARBA00022448"/>
    </source>
</evidence>
<dbReference type="GO" id="GO:0070971">
    <property type="term" value="C:endoplasmic reticulum exit site"/>
    <property type="evidence" value="ECO:0007669"/>
    <property type="project" value="TreeGrafter"/>
</dbReference>
<protein>
    <recommendedName>
        <fullName evidence="11">Protein transport protein SEC23</fullName>
    </recommendedName>
</protein>
<keyword evidence="18" id="KW-1185">Reference proteome</keyword>
<dbReference type="InterPro" id="IPR007123">
    <property type="entry name" value="Gelsolin-like_dom"/>
</dbReference>
<dbReference type="Pfam" id="PF04810">
    <property type="entry name" value="zf-Sec23_Sec24"/>
    <property type="match status" value="1"/>
</dbReference>
<organism evidence="17 18">
    <name type="scientific">Carnegiea gigantea</name>
    <dbReference type="NCBI Taxonomy" id="171969"/>
    <lineage>
        <taxon>Eukaryota</taxon>
        <taxon>Viridiplantae</taxon>
        <taxon>Streptophyta</taxon>
        <taxon>Embryophyta</taxon>
        <taxon>Tracheophyta</taxon>
        <taxon>Spermatophyta</taxon>
        <taxon>Magnoliopsida</taxon>
        <taxon>eudicotyledons</taxon>
        <taxon>Gunneridae</taxon>
        <taxon>Pentapetalae</taxon>
        <taxon>Caryophyllales</taxon>
        <taxon>Cactineae</taxon>
        <taxon>Cactaceae</taxon>
        <taxon>Cactoideae</taxon>
        <taxon>Echinocereeae</taxon>
        <taxon>Carnegiea</taxon>
    </lineage>
</organism>
<keyword evidence="11" id="KW-0963">Cytoplasm</keyword>
<dbReference type="PANTHER" id="PTHR11141:SF0">
    <property type="entry name" value="PROTEIN TRANSPORT PROTEIN SEC23"/>
    <property type="match status" value="1"/>
</dbReference>
<dbReference type="CDD" id="cd11287">
    <property type="entry name" value="Sec23_C"/>
    <property type="match status" value="1"/>
</dbReference>
<dbReference type="GO" id="GO:0005096">
    <property type="term" value="F:GTPase activator activity"/>
    <property type="evidence" value="ECO:0007669"/>
    <property type="project" value="TreeGrafter"/>
</dbReference>
<dbReference type="Pfam" id="PF04811">
    <property type="entry name" value="Sec23_trunk"/>
    <property type="match status" value="1"/>
</dbReference>
<feature type="domain" description="Sec23/Sec24 beta-sandwich" evidence="16">
    <location>
        <begin position="551"/>
        <end position="655"/>
    </location>
</feature>
<dbReference type="PANTHER" id="PTHR11141">
    <property type="entry name" value="PROTEIN TRANSPORT PROTEIN SEC23"/>
    <property type="match status" value="1"/>
</dbReference>
<evidence type="ECO:0000256" key="5">
    <source>
        <dbReference type="ARBA" id="ARBA00022833"/>
    </source>
</evidence>
<keyword evidence="4 11" id="KW-0256">Endoplasmic reticulum</keyword>
<dbReference type="SUPFAM" id="SSF82754">
    <property type="entry name" value="C-terminal, gelsolin-like domain of Sec23/24"/>
    <property type="match status" value="1"/>
</dbReference>
<dbReference type="GO" id="GO:0090110">
    <property type="term" value="P:COPII-coated vesicle cargo loading"/>
    <property type="evidence" value="ECO:0007669"/>
    <property type="project" value="TreeGrafter"/>
</dbReference>
<evidence type="ECO:0000256" key="8">
    <source>
        <dbReference type="ARBA" id="ARBA00023136"/>
    </source>
</evidence>
<dbReference type="EMBL" id="JAKOGI010001635">
    <property type="protein sequence ID" value="KAJ8424615.1"/>
    <property type="molecule type" value="Genomic_DNA"/>
</dbReference>
<dbReference type="SUPFAM" id="SSF81995">
    <property type="entry name" value="beta-sandwich domain of Sec23/24"/>
    <property type="match status" value="1"/>
</dbReference>
<comment type="caution">
    <text evidence="17">The sequence shown here is derived from an EMBL/GenBank/DDBJ whole genome shotgun (WGS) entry which is preliminary data.</text>
</comment>